<keyword evidence="11 14" id="KW-1133">Transmembrane helix</keyword>
<evidence type="ECO:0000256" key="3">
    <source>
        <dbReference type="ARBA" id="ARBA00012438"/>
    </source>
</evidence>
<accession>A0A4R4ERV3</accession>
<evidence type="ECO:0000256" key="8">
    <source>
        <dbReference type="ARBA" id="ARBA00022741"/>
    </source>
</evidence>
<evidence type="ECO:0000256" key="11">
    <source>
        <dbReference type="ARBA" id="ARBA00022989"/>
    </source>
</evidence>
<evidence type="ECO:0000256" key="1">
    <source>
        <dbReference type="ARBA" id="ARBA00000085"/>
    </source>
</evidence>
<evidence type="ECO:0000313" key="18">
    <source>
        <dbReference type="Proteomes" id="UP000295418"/>
    </source>
</evidence>
<dbReference type="SUPFAM" id="SSF158472">
    <property type="entry name" value="HAMP domain-like"/>
    <property type="match status" value="1"/>
</dbReference>
<dbReference type="PROSITE" id="PS50109">
    <property type="entry name" value="HIS_KIN"/>
    <property type="match status" value="1"/>
</dbReference>
<dbReference type="InterPro" id="IPR003660">
    <property type="entry name" value="HAMP_dom"/>
</dbReference>
<keyword evidence="7 14" id="KW-0812">Transmembrane</keyword>
<evidence type="ECO:0000256" key="6">
    <source>
        <dbReference type="ARBA" id="ARBA00022679"/>
    </source>
</evidence>
<dbReference type="AlphaFoldDB" id="A0A4R4ERV3"/>
<feature type="domain" description="Histidine kinase" evidence="15">
    <location>
        <begin position="125"/>
        <end position="344"/>
    </location>
</feature>
<dbReference type="CDD" id="cd00082">
    <property type="entry name" value="HisKA"/>
    <property type="match status" value="1"/>
</dbReference>
<feature type="transmembrane region" description="Helical" evidence="14">
    <location>
        <begin position="15"/>
        <end position="36"/>
    </location>
</feature>
<dbReference type="PANTHER" id="PTHR45528">
    <property type="entry name" value="SENSOR HISTIDINE KINASE CPXA"/>
    <property type="match status" value="1"/>
</dbReference>
<keyword evidence="6" id="KW-0808">Transferase</keyword>
<dbReference type="Gene3D" id="3.30.565.10">
    <property type="entry name" value="Histidine kinase-like ATPase, C-terminal domain"/>
    <property type="match status" value="1"/>
</dbReference>
<dbReference type="GO" id="GO:0000155">
    <property type="term" value="F:phosphorelay sensor kinase activity"/>
    <property type="evidence" value="ECO:0007669"/>
    <property type="project" value="InterPro"/>
</dbReference>
<feature type="domain" description="HAMP" evidence="16">
    <location>
        <begin position="58"/>
        <end position="110"/>
    </location>
</feature>
<evidence type="ECO:0000313" key="17">
    <source>
        <dbReference type="EMBL" id="TCZ81285.1"/>
    </source>
</evidence>
<dbReference type="Pfam" id="PF00672">
    <property type="entry name" value="HAMP"/>
    <property type="match status" value="1"/>
</dbReference>
<dbReference type="SMART" id="SM00388">
    <property type="entry name" value="HisKA"/>
    <property type="match status" value="1"/>
</dbReference>
<evidence type="ECO:0000256" key="9">
    <source>
        <dbReference type="ARBA" id="ARBA00022777"/>
    </source>
</evidence>
<dbReference type="SUPFAM" id="SSF47384">
    <property type="entry name" value="Homodimeric domain of signal transducing histidine kinase"/>
    <property type="match status" value="1"/>
</dbReference>
<dbReference type="InterPro" id="IPR036097">
    <property type="entry name" value="HisK_dim/P_sf"/>
</dbReference>
<dbReference type="FunFam" id="1.10.287.130:FF:000008">
    <property type="entry name" value="Two-component sensor histidine kinase"/>
    <property type="match status" value="1"/>
</dbReference>
<keyword evidence="10" id="KW-0067">ATP-binding</keyword>
<protein>
    <recommendedName>
        <fullName evidence="3">histidine kinase</fullName>
        <ecNumber evidence="3">2.7.13.3</ecNumber>
    </recommendedName>
</protein>
<reference evidence="17 18" key="1">
    <citation type="submission" date="2019-03" db="EMBL/GenBank/DDBJ databases">
        <authorList>
            <person name="Kim M.K.M."/>
        </authorList>
    </citation>
    <scope>NUCLEOTIDE SEQUENCE [LARGE SCALE GENOMIC DNA]</scope>
    <source>
        <strain evidence="17 18">18JY21-1</strain>
    </source>
</reference>
<dbReference type="InterPro" id="IPR003661">
    <property type="entry name" value="HisK_dim/P_dom"/>
</dbReference>
<dbReference type="CDD" id="cd06225">
    <property type="entry name" value="HAMP"/>
    <property type="match status" value="1"/>
</dbReference>
<dbReference type="InterPro" id="IPR003594">
    <property type="entry name" value="HATPase_dom"/>
</dbReference>
<keyword evidence="12" id="KW-0902">Two-component regulatory system</keyword>
<evidence type="ECO:0000256" key="7">
    <source>
        <dbReference type="ARBA" id="ARBA00022692"/>
    </source>
</evidence>
<dbReference type="GO" id="GO:0005524">
    <property type="term" value="F:ATP binding"/>
    <property type="evidence" value="ECO:0007669"/>
    <property type="project" value="UniProtKB-KW"/>
</dbReference>
<dbReference type="SMART" id="SM00387">
    <property type="entry name" value="HATPase_c"/>
    <property type="match status" value="1"/>
</dbReference>
<dbReference type="EC" id="2.7.13.3" evidence="3"/>
<keyword evidence="8" id="KW-0547">Nucleotide-binding</keyword>
<dbReference type="SMART" id="SM00304">
    <property type="entry name" value="HAMP"/>
    <property type="match status" value="1"/>
</dbReference>
<dbReference type="EMBL" id="SKFG01000001">
    <property type="protein sequence ID" value="TCZ81285.1"/>
    <property type="molecule type" value="Genomic_DNA"/>
</dbReference>
<keyword evidence="9 17" id="KW-0418">Kinase</keyword>
<feature type="transmembrane region" description="Helical" evidence="14">
    <location>
        <begin position="42"/>
        <end position="61"/>
    </location>
</feature>
<keyword evidence="5" id="KW-0597">Phosphoprotein</keyword>
<keyword evidence="4" id="KW-1003">Cell membrane</keyword>
<organism evidence="17 18">
    <name type="scientific">Paenibacillus albiflavus</name>
    <dbReference type="NCBI Taxonomy" id="2545760"/>
    <lineage>
        <taxon>Bacteria</taxon>
        <taxon>Bacillati</taxon>
        <taxon>Bacillota</taxon>
        <taxon>Bacilli</taxon>
        <taxon>Bacillales</taxon>
        <taxon>Paenibacillaceae</taxon>
        <taxon>Paenibacillus</taxon>
    </lineage>
</organism>
<evidence type="ECO:0000259" key="15">
    <source>
        <dbReference type="PROSITE" id="PS50109"/>
    </source>
</evidence>
<dbReference type="OrthoDB" id="9792991at2"/>
<comment type="caution">
    <text evidence="17">The sequence shown here is derived from an EMBL/GenBank/DDBJ whole genome shotgun (WGS) entry which is preliminary data.</text>
</comment>
<dbReference type="Pfam" id="PF00512">
    <property type="entry name" value="HisKA"/>
    <property type="match status" value="1"/>
</dbReference>
<dbReference type="FunFam" id="3.30.565.10:FF:000006">
    <property type="entry name" value="Sensor histidine kinase WalK"/>
    <property type="match status" value="1"/>
</dbReference>
<evidence type="ECO:0000256" key="10">
    <source>
        <dbReference type="ARBA" id="ARBA00022840"/>
    </source>
</evidence>
<dbReference type="InterPro" id="IPR036890">
    <property type="entry name" value="HATPase_C_sf"/>
</dbReference>
<dbReference type="InterPro" id="IPR004358">
    <property type="entry name" value="Sig_transdc_His_kin-like_C"/>
</dbReference>
<dbReference type="Pfam" id="PF02518">
    <property type="entry name" value="HATPase_c"/>
    <property type="match status" value="1"/>
</dbReference>
<dbReference type="PROSITE" id="PS50885">
    <property type="entry name" value="HAMP"/>
    <property type="match status" value="1"/>
</dbReference>
<evidence type="ECO:0000256" key="5">
    <source>
        <dbReference type="ARBA" id="ARBA00022553"/>
    </source>
</evidence>
<evidence type="ECO:0000256" key="2">
    <source>
        <dbReference type="ARBA" id="ARBA00004651"/>
    </source>
</evidence>
<keyword evidence="18" id="KW-1185">Reference proteome</keyword>
<evidence type="ECO:0000259" key="16">
    <source>
        <dbReference type="PROSITE" id="PS50885"/>
    </source>
</evidence>
<keyword evidence="13 14" id="KW-0472">Membrane</keyword>
<dbReference type="Gene3D" id="1.10.287.130">
    <property type="match status" value="1"/>
</dbReference>
<proteinExistence type="predicted"/>
<evidence type="ECO:0000256" key="12">
    <source>
        <dbReference type="ARBA" id="ARBA00023012"/>
    </source>
</evidence>
<dbReference type="SUPFAM" id="SSF55874">
    <property type="entry name" value="ATPase domain of HSP90 chaperone/DNA topoisomerase II/histidine kinase"/>
    <property type="match status" value="1"/>
</dbReference>
<dbReference type="Gene3D" id="6.10.340.10">
    <property type="match status" value="1"/>
</dbReference>
<dbReference type="PANTHER" id="PTHR45528:SF8">
    <property type="entry name" value="HISTIDINE KINASE"/>
    <property type="match status" value="1"/>
</dbReference>
<dbReference type="GO" id="GO:0005886">
    <property type="term" value="C:plasma membrane"/>
    <property type="evidence" value="ECO:0007669"/>
    <property type="project" value="UniProtKB-SubCell"/>
</dbReference>
<name>A0A4R4ERV3_9BACL</name>
<dbReference type="Proteomes" id="UP000295418">
    <property type="component" value="Unassembled WGS sequence"/>
</dbReference>
<comment type="catalytic activity">
    <reaction evidence="1">
        <text>ATP + protein L-histidine = ADP + protein N-phospho-L-histidine.</text>
        <dbReference type="EC" id="2.7.13.3"/>
    </reaction>
</comment>
<evidence type="ECO:0000256" key="14">
    <source>
        <dbReference type="SAM" id="Phobius"/>
    </source>
</evidence>
<dbReference type="InterPro" id="IPR050398">
    <property type="entry name" value="HssS/ArlS-like"/>
</dbReference>
<comment type="subcellular location">
    <subcellularLocation>
        <location evidence="2">Cell membrane</location>
        <topology evidence="2">Multi-pass membrane protein</topology>
    </subcellularLocation>
</comment>
<gene>
    <name evidence="17" type="ORF">E0485_01005</name>
</gene>
<dbReference type="InterPro" id="IPR005467">
    <property type="entry name" value="His_kinase_dom"/>
</dbReference>
<evidence type="ECO:0000256" key="4">
    <source>
        <dbReference type="ARBA" id="ARBA00022475"/>
    </source>
</evidence>
<sequence length="344" mass="39965">MWEIISGKKSIRIQILWAICLSFICTFFILAIVELVAPDLTMLTFIVVFVGLFVIFTRHIVKYLSTLTDGLRTISEGNLNYRLPITRQDELGKVAEHMNYLAEQLQKQLERERMLEKSKMELITYVSHDLRTPLTSIIGYLDLLKTHQFDDVKEQERYIDNAYNKTQQLKKLIDDLFEYTRLTNQDVRLTYQIVNLHSLLQQMISEIEPVAKEQGITFEIETNSTSTMVPLDVEKIVRAIDNLLVNALKYSFKPGSVKVKMLGLPDQIILSVENYGRPITQEQAQQLFERFYQLEESPKNQKMPYGYGLGLSITKQIIELHQGRVGLLHSEGHYKFYIELPLHS</sequence>
<dbReference type="PRINTS" id="PR00344">
    <property type="entry name" value="BCTRLSENSOR"/>
</dbReference>
<evidence type="ECO:0000256" key="13">
    <source>
        <dbReference type="ARBA" id="ARBA00023136"/>
    </source>
</evidence>